<dbReference type="Gene3D" id="2.70.150.10">
    <property type="entry name" value="Calcium-transporting ATPase, cytoplasmic transduction domain A"/>
    <property type="match status" value="1"/>
</dbReference>
<feature type="transmembrane region" description="Helical" evidence="10">
    <location>
        <begin position="295"/>
        <end position="317"/>
    </location>
</feature>
<dbReference type="InterPro" id="IPR023299">
    <property type="entry name" value="ATPase_P-typ_cyto_dom_N"/>
</dbReference>
<dbReference type="NCBIfam" id="TIGR01525">
    <property type="entry name" value="ATPase-IB_hvy"/>
    <property type="match status" value="1"/>
</dbReference>
<evidence type="ECO:0000256" key="7">
    <source>
        <dbReference type="ARBA" id="ARBA00022967"/>
    </source>
</evidence>
<dbReference type="PANTHER" id="PTHR43520">
    <property type="entry name" value="ATP7, ISOFORM B"/>
    <property type="match status" value="1"/>
</dbReference>
<comment type="caution">
    <text evidence="13">The sequence shown here is derived from an EMBL/GenBank/DDBJ whole genome shotgun (WGS) entry which is preliminary data.</text>
</comment>
<feature type="transmembrane region" description="Helical" evidence="10">
    <location>
        <begin position="323"/>
        <end position="341"/>
    </location>
</feature>
<dbReference type="InterPro" id="IPR044492">
    <property type="entry name" value="P_typ_ATPase_HD_dom"/>
</dbReference>
<gene>
    <name evidence="13" type="ORF">P3X46_022455</name>
</gene>
<keyword evidence="9 10" id="KW-0472">Membrane</keyword>
<evidence type="ECO:0000256" key="11">
    <source>
        <dbReference type="SAM" id="MobiDB-lite"/>
    </source>
</evidence>
<dbReference type="NCBIfam" id="TIGR01512">
    <property type="entry name" value="ATPase-IB2_Cd"/>
    <property type="match status" value="1"/>
</dbReference>
<dbReference type="PANTHER" id="PTHR43520:SF22">
    <property type="entry name" value="COPPER-TRANSPORTING ATPASE PAA1, CHLOROPLASTIC"/>
    <property type="match status" value="1"/>
</dbReference>
<organism evidence="13 14">
    <name type="scientific">Hevea brasiliensis</name>
    <name type="common">Para rubber tree</name>
    <name type="synonym">Siphonia brasiliensis</name>
    <dbReference type="NCBI Taxonomy" id="3981"/>
    <lineage>
        <taxon>Eukaryota</taxon>
        <taxon>Viridiplantae</taxon>
        <taxon>Streptophyta</taxon>
        <taxon>Embryophyta</taxon>
        <taxon>Tracheophyta</taxon>
        <taxon>Spermatophyta</taxon>
        <taxon>Magnoliopsida</taxon>
        <taxon>eudicotyledons</taxon>
        <taxon>Gunneridae</taxon>
        <taxon>Pentapetalae</taxon>
        <taxon>rosids</taxon>
        <taxon>fabids</taxon>
        <taxon>Malpighiales</taxon>
        <taxon>Euphorbiaceae</taxon>
        <taxon>Crotonoideae</taxon>
        <taxon>Micrandreae</taxon>
        <taxon>Hevea</taxon>
    </lineage>
</organism>
<dbReference type="Gene3D" id="3.40.1110.10">
    <property type="entry name" value="Calcium-transporting ATPase, cytoplasmic domain N"/>
    <property type="match status" value="1"/>
</dbReference>
<reference evidence="13" key="1">
    <citation type="journal article" date="2023" name="Plant Biotechnol. J.">
        <title>Chromosome-level wild Hevea brasiliensis genome provides new tools for genomic-assisted breeding and valuable loci to elevate rubber yield.</title>
        <authorList>
            <person name="Cheng H."/>
            <person name="Song X."/>
            <person name="Hu Y."/>
            <person name="Wu T."/>
            <person name="Yang Q."/>
            <person name="An Z."/>
            <person name="Feng S."/>
            <person name="Deng Z."/>
            <person name="Wu W."/>
            <person name="Zeng X."/>
            <person name="Tu M."/>
            <person name="Wang X."/>
            <person name="Huang H."/>
        </authorList>
    </citation>
    <scope>NUCLEOTIDE SEQUENCE</scope>
    <source>
        <strain evidence="13">MT/VB/25A 57/8</strain>
    </source>
</reference>
<feature type="transmembrane region" description="Helical" evidence="10">
    <location>
        <begin position="485"/>
        <end position="502"/>
    </location>
</feature>
<dbReference type="InterPro" id="IPR027256">
    <property type="entry name" value="P-typ_ATPase_IB"/>
</dbReference>
<keyword evidence="7" id="KW-1278">Translocase</keyword>
<sequence length="944" mass="99667">MESAVSLSTSSLAVFTISKALNRHFITKSPSLLRTRALTSFYTRTSFPSSSSFGASFALLPHPLHCVSNSYSSFATSGGGTGSGGPCGGGGCGGGGGGGDRSDGGDAKSNLSAGGAEDVSALPSDVIILDVGGMTCGGCAASVKRILESQAQVSSANVNLTTETAIVWPISEAKVVPNWQKQLGEELAKHLTSCGFKSNLRDAGGENFFSVFEKKMDEKRDRLRESGRELAVSWALCAVCLFGHLSHIFAFKAKWIHMFHSTGFHLSLSLFTLLGPGRQLILDGVKSLFKGAPNMNTLVGLGALSSFAVSSLAALIPGLGWKAFFEEPIMLIAFVLLGRNLEQRAKIKATSDMTGLLSILPSKARLLVHGDARDPGSIVEVPCASLSVGDQIVVLPGDRVPADGIVRAGRSTIDESSFTGEPLPVTKLPGSQVAAGSINLNGTLTVEVRRPGGETAVGDIVRLVEEAQSREAPVQRLADKVSGHFTYGVMALSAATFMFWNLFGTRVLPAAFHHGNPVSLALQLSCSVLVIACPCALGLATPTAVLVGTSLGATRGLLLRGGNVLEKFSMVKTIVFDKTGTLTIGRPVVTKVVTLGGVKITDIQQNLNLTWSEVEVLKLAAGVESNTIHPVGKAIVEAAQSAGCQNVKVKDGTFMEEPGFGAIAIIENKKVSVGTLDWVQRNGAYKNPFQEVEDLKNQSVVYVGVDNTIAGLIYLEDQIREDARNVVESLSRQGINVYMLSGDKKNTAEYVASIVGIPKEKVTARVKPDEKKKFITELQKDQNIVAMVGDGINDAAALASSHIGVAMGGGVGAAGEVSSIVLTGNRLSQLLDALELSRLTMKTVKQNLWWAFAYNIIGIPIAAGVLLPVTGTMLTPSIAGALMGLSSIGVMTNSLLLRLKFSSKQKQAYGTSPSTKIILGSDILMDQREKMNQSYSDPKWREAR</sequence>
<dbReference type="InterPro" id="IPR036163">
    <property type="entry name" value="HMA_dom_sf"/>
</dbReference>
<accession>A0ABQ9L9N7</accession>
<dbReference type="SFLD" id="SFLDS00003">
    <property type="entry name" value="Haloacid_Dehalogenase"/>
    <property type="match status" value="1"/>
</dbReference>
<evidence type="ECO:0000256" key="4">
    <source>
        <dbReference type="ARBA" id="ARBA00022723"/>
    </source>
</evidence>
<dbReference type="PROSITE" id="PS00154">
    <property type="entry name" value="ATPASE_E1_E2"/>
    <property type="match status" value="1"/>
</dbReference>
<dbReference type="InterPro" id="IPR006121">
    <property type="entry name" value="HMA_dom"/>
</dbReference>
<dbReference type="PRINTS" id="PR00119">
    <property type="entry name" value="CATATPASE"/>
</dbReference>
<dbReference type="EMBL" id="JARPOI010000013">
    <property type="protein sequence ID" value="KAJ9162699.1"/>
    <property type="molecule type" value="Genomic_DNA"/>
</dbReference>
<evidence type="ECO:0000259" key="12">
    <source>
        <dbReference type="PROSITE" id="PS50846"/>
    </source>
</evidence>
<dbReference type="InterPro" id="IPR023298">
    <property type="entry name" value="ATPase_P-typ_TM_dom_sf"/>
</dbReference>
<protein>
    <recommendedName>
        <fullName evidence="12">HMA domain-containing protein</fullName>
    </recommendedName>
</protein>
<dbReference type="PROSITE" id="PS01047">
    <property type="entry name" value="HMA_1"/>
    <property type="match status" value="1"/>
</dbReference>
<keyword evidence="6 10" id="KW-0067">ATP-binding</keyword>
<dbReference type="SUPFAM" id="SSF81653">
    <property type="entry name" value="Calcium ATPase, transduction domain A"/>
    <property type="match status" value="1"/>
</dbReference>
<comment type="subcellular location">
    <subcellularLocation>
        <location evidence="1">Membrane</location>
        <topology evidence="1">Multi-pass membrane protein</topology>
    </subcellularLocation>
</comment>
<evidence type="ECO:0000313" key="14">
    <source>
        <dbReference type="Proteomes" id="UP001174677"/>
    </source>
</evidence>
<dbReference type="SUPFAM" id="SSF55008">
    <property type="entry name" value="HMA, heavy metal-associated domain"/>
    <property type="match status" value="1"/>
</dbReference>
<dbReference type="PROSITE" id="PS50846">
    <property type="entry name" value="HMA_2"/>
    <property type="match status" value="1"/>
</dbReference>
<dbReference type="Pfam" id="PF00702">
    <property type="entry name" value="Hydrolase"/>
    <property type="match status" value="1"/>
</dbReference>
<dbReference type="InterPro" id="IPR023214">
    <property type="entry name" value="HAD_sf"/>
</dbReference>
<dbReference type="InterPro" id="IPR008250">
    <property type="entry name" value="ATPase_P-typ_transduc_dom_A_sf"/>
</dbReference>
<proteinExistence type="inferred from homology"/>
<keyword evidence="3 10" id="KW-0812">Transmembrane</keyword>
<feature type="transmembrane region" description="Helical" evidence="10">
    <location>
        <begin position="230"/>
        <end position="249"/>
    </location>
</feature>
<dbReference type="NCBIfam" id="TIGR01511">
    <property type="entry name" value="ATPase-IB1_Cu"/>
    <property type="match status" value="1"/>
</dbReference>
<feature type="transmembrane region" description="Helical" evidence="10">
    <location>
        <begin position="255"/>
        <end position="274"/>
    </location>
</feature>
<evidence type="ECO:0000256" key="10">
    <source>
        <dbReference type="RuleBase" id="RU362081"/>
    </source>
</evidence>
<feature type="domain" description="HMA" evidence="12">
    <location>
        <begin position="125"/>
        <end position="192"/>
    </location>
</feature>
<keyword evidence="4 10" id="KW-0479">Metal-binding</keyword>
<dbReference type="SUPFAM" id="SSF81660">
    <property type="entry name" value="Metal cation-transporting ATPase, ATP-binding domain N"/>
    <property type="match status" value="1"/>
</dbReference>
<dbReference type="NCBIfam" id="TIGR01494">
    <property type="entry name" value="ATPase_P-type"/>
    <property type="match status" value="2"/>
</dbReference>
<evidence type="ECO:0000256" key="9">
    <source>
        <dbReference type="ARBA" id="ARBA00023136"/>
    </source>
</evidence>
<evidence type="ECO:0000256" key="6">
    <source>
        <dbReference type="ARBA" id="ARBA00022840"/>
    </source>
</evidence>
<dbReference type="SFLD" id="SFLDG00002">
    <property type="entry name" value="C1.7:_P-type_atpase_like"/>
    <property type="match status" value="1"/>
</dbReference>
<evidence type="ECO:0000256" key="5">
    <source>
        <dbReference type="ARBA" id="ARBA00022741"/>
    </source>
</evidence>
<evidence type="ECO:0000256" key="2">
    <source>
        <dbReference type="ARBA" id="ARBA00006024"/>
    </source>
</evidence>
<dbReference type="SUPFAM" id="SSF81665">
    <property type="entry name" value="Calcium ATPase, transmembrane domain M"/>
    <property type="match status" value="1"/>
</dbReference>
<feature type="transmembrane region" description="Helical" evidence="10">
    <location>
        <begin position="522"/>
        <end position="547"/>
    </location>
</feature>
<dbReference type="SUPFAM" id="SSF56784">
    <property type="entry name" value="HAD-like"/>
    <property type="match status" value="1"/>
</dbReference>
<evidence type="ECO:0000256" key="8">
    <source>
        <dbReference type="ARBA" id="ARBA00022989"/>
    </source>
</evidence>
<dbReference type="InterPro" id="IPR001757">
    <property type="entry name" value="P_typ_ATPase"/>
</dbReference>
<dbReference type="SFLD" id="SFLDF00027">
    <property type="entry name" value="p-type_atpase"/>
    <property type="match status" value="1"/>
</dbReference>
<dbReference type="InterPro" id="IPR018303">
    <property type="entry name" value="ATPase_P-typ_P_site"/>
</dbReference>
<feature type="transmembrane region" description="Helical" evidence="10">
    <location>
        <begin position="873"/>
        <end position="897"/>
    </location>
</feature>
<dbReference type="InterPro" id="IPR059000">
    <property type="entry name" value="ATPase_P-type_domA"/>
</dbReference>
<keyword evidence="14" id="KW-1185">Reference proteome</keyword>
<dbReference type="InterPro" id="IPR036412">
    <property type="entry name" value="HAD-like_sf"/>
</dbReference>
<name>A0ABQ9L9N7_HEVBR</name>
<comment type="similarity">
    <text evidence="2 10">Belongs to the cation transport ATPase (P-type) (TC 3.A.3) family. Type IB subfamily.</text>
</comment>
<evidence type="ECO:0000256" key="1">
    <source>
        <dbReference type="ARBA" id="ARBA00004141"/>
    </source>
</evidence>
<dbReference type="Gene3D" id="3.30.70.100">
    <property type="match status" value="1"/>
</dbReference>
<feature type="transmembrane region" description="Helical" evidence="10">
    <location>
        <begin position="848"/>
        <end position="867"/>
    </location>
</feature>
<keyword evidence="5 10" id="KW-0547">Nucleotide-binding</keyword>
<dbReference type="CDD" id="cd00371">
    <property type="entry name" value="HMA"/>
    <property type="match status" value="1"/>
</dbReference>
<dbReference type="InterPro" id="IPR017969">
    <property type="entry name" value="Heavy-metal-associated_CS"/>
</dbReference>
<feature type="region of interest" description="Disordered" evidence="11">
    <location>
        <begin position="95"/>
        <end position="116"/>
    </location>
</feature>
<dbReference type="Proteomes" id="UP001174677">
    <property type="component" value="Chromosome 13"/>
</dbReference>
<evidence type="ECO:0000313" key="13">
    <source>
        <dbReference type="EMBL" id="KAJ9162699.1"/>
    </source>
</evidence>
<evidence type="ECO:0000256" key="3">
    <source>
        <dbReference type="ARBA" id="ARBA00022692"/>
    </source>
</evidence>
<dbReference type="Pfam" id="PF00403">
    <property type="entry name" value="HMA"/>
    <property type="match status" value="1"/>
</dbReference>
<keyword evidence="8 10" id="KW-1133">Transmembrane helix</keyword>
<dbReference type="Gene3D" id="3.40.50.1000">
    <property type="entry name" value="HAD superfamily/HAD-like"/>
    <property type="match status" value="1"/>
</dbReference>
<dbReference type="Pfam" id="PF00122">
    <property type="entry name" value="E1-E2_ATPase"/>
    <property type="match status" value="1"/>
</dbReference>